<sequence length="57" mass="6522">MMSRMILNLHQTADEGLYSTISFSPSFDILTSVEHSNDDTEEYRNPWVASKWDANGL</sequence>
<evidence type="ECO:0000313" key="2">
    <source>
        <dbReference type="Proteomes" id="UP001498398"/>
    </source>
</evidence>
<dbReference type="Proteomes" id="UP001498398">
    <property type="component" value="Unassembled WGS sequence"/>
</dbReference>
<proteinExistence type="predicted"/>
<accession>A0ABR1JEJ9</accession>
<gene>
    <name evidence="1" type="ORF">VKT23_011096</name>
</gene>
<dbReference type="EMBL" id="JBANRG010000023">
    <property type="protein sequence ID" value="KAK7455222.1"/>
    <property type="molecule type" value="Genomic_DNA"/>
</dbReference>
<keyword evidence="2" id="KW-1185">Reference proteome</keyword>
<organism evidence="1 2">
    <name type="scientific">Marasmiellus scandens</name>
    <dbReference type="NCBI Taxonomy" id="2682957"/>
    <lineage>
        <taxon>Eukaryota</taxon>
        <taxon>Fungi</taxon>
        <taxon>Dikarya</taxon>
        <taxon>Basidiomycota</taxon>
        <taxon>Agaricomycotina</taxon>
        <taxon>Agaricomycetes</taxon>
        <taxon>Agaricomycetidae</taxon>
        <taxon>Agaricales</taxon>
        <taxon>Marasmiineae</taxon>
        <taxon>Omphalotaceae</taxon>
        <taxon>Marasmiellus</taxon>
    </lineage>
</organism>
<reference evidence="1 2" key="1">
    <citation type="submission" date="2024-01" db="EMBL/GenBank/DDBJ databases">
        <title>A draft genome for the cacao thread blight pathogen Marasmiellus scandens.</title>
        <authorList>
            <person name="Baruah I.K."/>
            <person name="Leung J."/>
            <person name="Bukari Y."/>
            <person name="Amoako-Attah I."/>
            <person name="Meinhardt L.W."/>
            <person name="Bailey B.A."/>
            <person name="Cohen S.P."/>
        </authorList>
    </citation>
    <scope>NUCLEOTIDE SEQUENCE [LARGE SCALE GENOMIC DNA]</scope>
    <source>
        <strain evidence="1 2">GH-19</strain>
    </source>
</reference>
<evidence type="ECO:0000313" key="1">
    <source>
        <dbReference type="EMBL" id="KAK7455222.1"/>
    </source>
</evidence>
<name>A0ABR1JEJ9_9AGAR</name>
<protein>
    <submittedName>
        <fullName evidence="1">Uncharacterized protein</fullName>
    </submittedName>
</protein>
<comment type="caution">
    <text evidence="1">The sequence shown here is derived from an EMBL/GenBank/DDBJ whole genome shotgun (WGS) entry which is preliminary data.</text>
</comment>